<evidence type="ECO:0000313" key="3">
    <source>
        <dbReference type="Proteomes" id="UP000026961"/>
    </source>
</evidence>
<evidence type="ECO:0000313" key="2">
    <source>
        <dbReference type="EnsemblPlants" id="OGLUM04G00690.1"/>
    </source>
</evidence>
<reference evidence="2" key="2">
    <citation type="submission" date="2018-05" db="EMBL/GenBank/DDBJ databases">
        <title>OgluRS3 (Oryza glumaepatula Reference Sequence Version 3).</title>
        <authorList>
            <person name="Zhang J."/>
            <person name="Kudrna D."/>
            <person name="Lee S."/>
            <person name="Talag J."/>
            <person name="Welchert J."/>
            <person name="Wing R.A."/>
        </authorList>
    </citation>
    <scope>NUCLEOTIDE SEQUENCE [LARGE SCALE GENOMIC DNA]</scope>
</reference>
<organism evidence="2">
    <name type="scientific">Oryza glumipatula</name>
    <dbReference type="NCBI Taxonomy" id="40148"/>
    <lineage>
        <taxon>Eukaryota</taxon>
        <taxon>Viridiplantae</taxon>
        <taxon>Streptophyta</taxon>
        <taxon>Embryophyta</taxon>
        <taxon>Tracheophyta</taxon>
        <taxon>Spermatophyta</taxon>
        <taxon>Magnoliopsida</taxon>
        <taxon>Liliopsida</taxon>
        <taxon>Poales</taxon>
        <taxon>Poaceae</taxon>
        <taxon>BOP clade</taxon>
        <taxon>Oryzoideae</taxon>
        <taxon>Oryzeae</taxon>
        <taxon>Oryzinae</taxon>
        <taxon>Oryza</taxon>
    </lineage>
</organism>
<feature type="compositionally biased region" description="Gly residues" evidence="1">
    <location>
        <begin position="1"/>
        <end position="18"/>
    </location>
</feature>
<accession>A0A0D9ZGG5</accession>
<dbReference type="HOGENOM" id="CLU_2444439_0_0_1"/>
<protein>
    <submittedName>
        <fullName evidence="2">Uncharacterized protein</fullName>
    </submittedName>
</protein>
<proteinExistence type="predicted"/>
<reference evidence="2" key="1">
    <citation type="submission" date="2015-04" db="UniProtKB">
        <authorList>
            <consortium name="EnsemblPlants"/>
        </authorList>
    </citation>
    <scope>IDENTIFICATION</scope>
</reference>
<dbReference type="AlphaFoldDB" id="A0A0D9ZGG5"/>
<feature type="compositionally biased region" description="Low complexity" evidence="1">
    <location>
        <begin position="72"/>
        <end position="84"/>
    </location>
</feature>
<feature type="region of interest" description="Disordered" evidence="1">
    <location>
        <begin position="1"/>
        <end position="90"/>
    </location>
</feature>
<sequence length="90" mass="9005">MTVAGESGGGRLGSGNGGSELALPHVDPMATAVGRSSVEEIHRRPPPPLLLSILSASSTGSNFLSSPPPPFSLSSPSQQAAALQGWRGDG</sequence>
<keyword evidence="3" id="KW-1185">Reference proteome</keyword>
<dbReference type="Gramene" id="OGLUM04G00690.1">
    <property type="protein sequence ID" value="OGLUM04G00690.1"/>
    <property type="gene ID" value="OGLUM04G00690"/>
</dbReference>
<dbReference type="EnsemblPlants" id="OGLUM04G00690.1">
    <property type="protein sequence ID" value="OGLUM04G00690.1"/>
    <property type="gene ID" value="OGLUM04G00690"/>
</dbReference>
<dbReference type="Proteomes" id="UP000026961">
    <property type="component" value="Chromosome 4"/>
</dbReference>
<name>A0A0D9ZGG5_9ORYZ</name>
<evidence type="ECO:0000256" key="1">
    <source>
        <dbReference type="SAM" id="MobiDB-lite"/>
    </source>
</evidence>